<dbReference type="InterPro" id="IPR006428">
    <property type="entry name" value="Portal_SPP1-type"/>
</dbReference>
<dbReference type="STRING" id="1423801.FD50_GL001430"/>
<dbReference type="AlphaFoldDB" id="A0A0R1UW22"/>
<dbReference type="RefSeq" id="WP_054756736.1">
    <property type="nucleotide sequence ID" value="NZ_AZFQ01000052.1"/>
</dbReference>
<dbReference type="InterPro" id="IPR021145">
    <property type="entry name" value="Portal_protein_SPP1_Gp6-like"/>
</dbReference>
<proteinExistence type="predicted"/>
<dbReference type="Proteomes" id="UP000051166">
    <property type="component" value="Unassembled WGS sequence"/>
</dbReference>
<dbReference type="Pfam" id="PF05133">
    <property type="entry name" value="SPP1_portal"/>
    <property type="match status" value="1"/>
</dbReference>
<gene>
    <name evidence="2" type="ORF">FD50_GL001430</name>
</gene>
<dbReference type="PATRIC" id="fig|1423801.4.peg.1466"/>
<protein>
    <recommendedName>
        <fullName evidence="4">Phage portal protein</fullName>
    </recommendedName>
</protein>
<reference evidence="2 3" key="1">
    <citation type="journal article" date="2015" name="Genome Announc.">
        <title>Expanding the biotechnology potential of lactobacilli through comparative genomics of 213 strains and associated genera.</title>
        <authorList>
            <person name="Sun Z."/>
            <person name="Harris H.M."/>
            <person name="McCann A."/>
            <person name="Guo C."/>
            <person name="Argimon S."/>
            <person name="Zhang W."/>
            <person name="Yang X."/>
            <person name="Jeffery I.B."/>
            <person name="Cooney J.C."/>
            <person name="Kagawa T.F."/>
            <person name="Liu W."/>
            <person name="Song Y."/>
            <person name="Salvetti E."/>
            <person name="Wrobel A."/>
            <person name="Rasinkangas P."/>
            <person name="Parkhill J."/>
            <person name="Rea M.C."/>
            <person name="O'Sullivan O."/>
            <person name="Ritari J."/>
            <person name="Douillard F.P."/>
            <person name="Paul Ross R."/>
            <person name="Yang R."/>
            <person name="Briner A.E."/>
            <person name="Felis G.E."/>
            <person name="de Vos W.M."/>
            <person name="Barrangou R."/>
            <person name="Klaenhammer T.R."/>
            <person name="Caufield P.W."/>
            <person name="Cui Y."/>
            <person name="Zhang H."/>
            <person name="O'Toole P.W."/>
        </authorList>
    </citation>
    <scope>NUCLEOTIDE SEQUENCE [LARGE SCALE GENOMIC DNA]</scope>
    <source>
        <strain evidence="2 3">DSM 16230</strain>
    </source>
</reference>
<evidence type="ECO:0000313" key="3">
    <source>
        <dbReference type="Proteomes" id="UP000051166"/>
    </source>
</evidence>
<feature type="compositionally biased region" description="Basic and acidic residues" evidence="1">
    <location>
        <begin position="480"/>
        <end position="491"/>
    </location>
</feature>
<sequence>MGVPIDAELLQDPNNPSYEVLNYVIQQHNKRKHRLQMLSDYYDGKHEILHHSMANNQYSSNNKVVVNHAKYITDMNVGFTTGNPIAYTAEKGKNIDPITDEFNKMDVQTHDAELEKDLSVFGVGFEVHYLKATGFADDNQKQPITEERIECIDPRGIVMCTDDTVEHNPLFAIHIQEKFDLDGTANGYLLDVYTKTQLISYRTRFGYNLDDSNIDSKKVTPHYFGDVPVVEFRNNEERQGDFEQCKSLIDAYNTLQSDRITDKQDFIDALLIVYGFSLIGDDEEESKSKLKNGFIDGAPGKGEDGASVEWLTKQLDETQVELLAKSIENDIHKISYVPNMNDENFMGNVSGEAMKYKLFGLLNLLSTKTRYLVKGLRRRLALMQNILNKKGQGVDASGCKITFTPNIPVNLSDIITNMKNADGIIPRTITYGWLPDVDDPEEVADQMKQQKAQDIKDSQQALTDDTGKNIDDEEFNQDNKGGKKDDQGSND</sequence>
<dbReference type="NCBIfam" id="TIGR01538">
    <property type="entry name" value="portal_SPP1"/>
    <property type="match status" value="1"/>
</dbReference>
<dbReference type="GeneID" id="98308729"/>
<organism evidence="2 3">
    <name type="scientific">Liquorilactobacillus satsumensis DSM 16230 = JCM 12392</name>
    <dbReference type="NCBI Taxonomy" id="1423801"/>
    <lineage>
        <taxon>Bacteria</taxon>
        <taxon>Bacillati</taxon>
        <taxon>Bacillota</taxon>
        <taxon>Bacilli</taxon>
        <taxon>Lactobacillales</taxon>
        <taxon>Lactobacillaceae</taxon>
        <taxon>Liquorilactobacillus</taxon>
    </lineage>
</organism>
<evidence type="ECO:0000313" key="2">
    <source>
        <dbReference type="EMBL" id="KRL97449.1"/>
    </source>
</evidence>
<keyword evidence="3" id="KW-1185">Reference proteome</keyword>
<accession>A0A0R1UW22</accession>
<name>A0A0R1UW22_9LACO</name>
<evidence type="ECO:0000256" key="1">
    <source>
        <dbReference type="SAM" id="MobiDB-lite"/>
    </source>
</evidence>
<evidence type="ECO:0008006" key="4">
    <source>
        <dbReference type="Google" id="ProtNLM"/>
    </source>
</evidence>
<dbReference type="OrthoDB" id="3189403at2"/>
<dbReference type="EMBL" id="AZFQ01000052">
    <property type="protein sequence ID" value="KRL97449.1"/>
    <property type="molecule type" value="Genomic_DNA"/>
</dbReference>
<comment type="caution">
    <text evidence="2">The sequence shown here is derived from an EMBL/GenBank/DDBJ whole genome shotgun (WGS) entry which is preliminary data.</text>
</comment>
<feature type="region of interest" description="Disordered" evidence="1">
    <location>
        <begin position="442"/>
        <end position="491"/>
    </location>
</feature>